<proteinExistence type="predicted"/>
<evidence type="ECO:0000313" key="10">
    <source>
        <dbReference type="Proteomes" id="UP001152533"/>
    </source>
</evidence>
<dbReference type="GO" id="GO:0006351">
    <property type="term" value="P:DNA-templated transcription"/>
    <property type="evidence" value="ECO:0007669"/>
    <property type="project" value="InterPro"/>
</dbReference>
<feature type="region of interest" description="Disordered" evidence="7">
    <location>
        <begin position="56"/>
        <end position="76"/>
    </location>
</feature>
<dbReference type="InterPro" id="IPR051059">
    <property type="entry name" value="VerF-like"/>
</dbReference>
<keyword evidence="5" id="KW-0862">Zinc</keyword>
<evidence type="ECO:0000313" key="9">
    <source>
        <dbReference type="EMBL" id="CAI0650132.1"/>
    </source>
</evidence>
<keyword evidence="3" id="KW-0677">Repeat</keyword>
<evidence type="ECO:0000256" key="3">
    <source>
        <dbReference type="ARBA" id="ARBA00022737"/>
    </source>
</evidence>
<dbReference type="PANTHER" id="PTHR40626:SF10">
    <property type="entry name" value="C2H2-TYPE DOMAIN-CONTAINING PROTEIN"/>
    <property type="match status" value="1"/>
</dbReference>
<keyword evidence="6" id="KW-0539">Nucleus</keyword>
<reference evidence="9" key="1">
    <citation type="submission" date="2022-08" db="EMBL/GenBank/DDBJ databases">
        <authorList>
            <person name="Giroux E."/>
            <person name="Giroux E."/>
        </authorList>
    </citation>
    <scope>NUCLEOTIDE SEQUENCE</scope>
    <source>
        <strain evidence="9">H1091258</strain>
    </source>
</reference>
<comment type="subcellular location">
    <subcellularLocation>
        <location evidence="1">Nucleus</location>
    </subcellularLocation>
</comment>
<keyword evidence="4" id="KW-0863">Zinc-finger</keyword>
<protein>
    <recommendedName>
        <fullName evidence="8">Xylanolytic transcriptional activator regulatory domain-containing protein</fullName>
    </recommendedName>
</protein>
<dbReference type="EMBL" id="CAMGZC010000809">
    <property type="protein sequence ID" value="CAI0650132.1"/>
    <property type="molecule type" value="Genomic_DNA"/>
</dbReference>
<dbReference type="GO" id="GO:0000785">
    <property type="term" value="C:chromatin"/>
    <property type="evidence" value="ECO:0007669"/>
    <property type="project" value="TreeGrafter"/>
</dbReference>
<dbReference type="GO" id="GO:0005634">
    <property type="term" value="C:nucleus"/>
    <property type="evidence" value="ECO:0007669"/>
    <property type="project" value="UniProtKB-SubCell"/>
</dbReference>
<dbReference type="PANTHER" id="PTHR40626">
    <property type="entry name" value="MIP31509P"/>
    <property type="match status" value="1"/>
</dbReference>
<sequence>MSAATLTKSPTYAGFVAVGMLAGITIELMDVPIPDILIYTSDLVTRHEKTLHADQWQPVSRDLTQSSASEGRDEHGLIGDSAAATNEETRTDVVITNVPDNSALTSGIEATIAHATATPIDFGSFDMNDVNVDTYNDLSPSFFDPFLGDVFDSLALPIFDHSAIGTNVEDAYLEPSLASGETPVPPQTPKKEHCLPRISRTRATAKPSMIFTEEMRAHCVNDLRSHLTPERLGDFQMPDTACLQKCLNSYVESFHVHFPFLHLPTLSLKTAPSPLTLSICAIGALHRLDRKLAASLYLTAESILSIVEFDTLRNCSALLQDWAKPRDMPTSASAPLPLAQARLLLVFFASFSGEPQLIRQALVGCGFLSAEFRSRMSRMRPVSTATELSDWRTWVEHESTKRLMCSSMILGNLLVITYGMVPGFSILEDADIGIPADDALWEAKTASDWGTLTANKPLSSHLGLREATSAIFGQTPLEKKSDICWERSPFAASVVMHSVAIAIWYLTQGQQVCHSAIRNSKERHDASQIAAALSRCRDLLAGVADAQTGTEGTWNEAESPLLFNAFAILRVSYGRAFIRFHSLDRSLLFKESSQVMLSILRRYFEAVQDRDPFMTMAVSCALEGFAIPIRAGILLMRKTAAFKWSVEHALASWDAGLLVTKWLYAVECSYRTNESVTPEEKQVLDSVGQLLNEVESHRSEQSSLAAELARMWASIYDDTWVWGVAPRIGWVLRELANMYETGIVAV</sequence>
<dbReference type="Pfam" id="PF04082">
    <property type="entry name" value="Fungal_trans"/>
    <property type="match status" value="1"/>
</dbReference>
<evidence type="ECO:0000256" key="4">
    <source>
        <dbReference type="ARBA" id="ARBA00022771"/>
    </source>
</evidence>
<dbReference type="GO" id="GO:0000981">
    <property type="term" value="F:DNA-binding transcription factor activity, RNA polymerase II-specific"/>
    <property type="evidence" value="ECO:0007669"/>
    <property type="project" value="InterPro"/>
</dbReference>
<dbReference type="GO" id="GO:0000978">
    <property type="term" value="F:RNA polymerase II cis-regulatory region sequence-specific DNA binding"/>
    <property type="evidence" value="ECO:0007669"/>
    <property type="project" value="InterPro"/>
</dbReference>
<evidence type="ECO:0000256" key="2">
    <source>
        <dbReference type="ARBA" id="ARBA00022723"/>
    </source>
</evidence>
<accession>A0A9W4RY63</accession>
<keyword evidence="10" id="KW-1185">Reference proteome</keyword>
<keyword evidence="2" id="KW-0479">Metal-binding</keyword>
<comment type="caution">
    <text evidence="9">The sequence shown here is derived from an EMBL/GenBank/DDBJ whole genome shotgun (WGS) entry which is preliminary data.</text>
</comment>
<dbReference type="GO" id="GO:0008270">
    <property type="term" value="F:zinc ion binding"/>
    <property type="evidence" value="ECO:0007669"/>
    <property type="project" value="UniProtKB-KW"/>
</dbReference>
<feature type="domain" description="Xylanolytic transcriptional activator regulatory" evidence="8">
    <location>
        <begin position="247"/>
        <end position="481"/>
    </location>
</feature>
<gene>
    <name evidence="9" type="ORF">CGXH109_LOCUS92880</name>
</gene>
<dbReference type="Proteomes" id="UP001152533">
    <property type="component" value="Unassembled WGS sequence"/>
</dbReference>
<organism evidence="9 10">
    <name type="scientific">Colletotrichum noveboracense</name>
    <dbReference type="NCBI Taxonomy" id="2664923"/>
    <lineage>
        <taxon>Eukaryota</taxon>
        <taxon>Fungi</taxon>
        <taxon>Dikarya</taxon>
        <taxon>Ascomycota</taxon>
        <taxon>Pezizomycotina</taxon>
        <taxon>Sordariomycetes</taxon>
        <taxon>Hypocreomycetidae</taxon>
        <taxon>Glomerellales</taxon>
        <taxon>Glomerellaceae</taxon>
        <taxon>Colletotrichum</taxon>
        <taxon>Colletotrichum gloeosporioides species complex</taxon>
    </lineage>
</organism>
<evidence type="ECO:0000259" key="8">
    <source>
        <dbReference type="Pfam" id="PF04082"/>
    </source>
</evidence>
<name>A0A9W4RY63_9PEZI</name>
<dbReference type="AlphaFoldDB" id="A0A9W4RY63"/>
<evidence type="ECO:0000256" key="5">
    <source>
        <dbReference type="ARBA" id="ARBA00022833"/>
    </source>
</evidence>
<dbReference type="InterPro" id="IPR007219">
    <property type="entry name" value="XnlR_reg_dom"/>
</dbReference>
<evidence type="ECO:0000256" key="6">
    <source>
        <dbReference type="ARBA" id="ARBA00023242"/>
    </source>
</evidence>
<evidence type="ECO:0000256" key="7">
    <source>
        <dbReference type="SAM" id="MobiDB-lite"/>
    </source>
</evidence>
<evidence type="ECO:0000256" key="1">
    <source>
        <dbReference type="ARBA" id="ARBA00004123"/>
    </source>
</evidence>
<dbReference type="CDD" id="cd12148">
    <property type="entry name" value="fungal_TF_MHR"/>
    <property type="match status" value="1"/>
</dbReference>